<dbReference type="AlphaFoldDB" id="A0A8X6IFK6"/>
<dbReference type="EMBL" id="BMAV01025642">
    <property type="protein sequence ID" value="GFS43188.1"/>
    <property type="molecule type" value="Genomic_DNA"/>
</dbReference>
<evidence type="ECO:0000313" key="3">
    <source>
        <dbReference type="Proteomes" id="UP000886998"/>
    </source>
</evidence>
<gene>
    <name evidence="1" type="ORF">TNIN_263491</name>
    <name evidence="2" type="ORF">TNIN_263571</name>
</gene>
<accession>A0A8X6IFK6</accession>
<evidence type="ECO:0000313" key="2">
    <source>
        <dbReference type="EMBL" id="GFS43188.1"/>
    </source>
</evidence>
<sequence>MLDGFRATAPSFRPLILTSTSSVTIQEKYRFYPLLLSSDVRFPTLELALGALTCTLRLLDGPRMRGTFRHTLNPFTEQRKGVKPCQRASVEVNC</sequence>
<dbReference type="EMBL" id="BMAV01025642">
    <property type="protein sequence ID" value="GFS43180.1"/>
    <property type="molecule type" value="Genomic_DNA"/>
</dbReference>
<name>A0A8X6IFK6_9ARAC</name>
<comment type="caution">
    <text evidence="1">The sequence shown here is derived from an EMBL/GenBank/DDBJ whole genome shotgun (WGS) entry which is preliminary data.</text>
</comment>
<dbReference type="Proteomes" id="UP000886998">
    <property type="component" value="Unassembled WGS sequence"/>
</dbReference>
<proteinExistence type="predicted"/>
<organism evidence="1 3">
    <name type="scientific">Trichonephila inaurata madagascariensis</name>
    <dbReference type="NCBI Taxonomy" id="2747483"/>
    <lineage>
        <taxon>Eukaryota</taxon>
        <taxon>Metazoa</taxon>
        <taxon>Ecdysozoa</taxon>
        <taxon>Arthropoda</taxon>
        <taxon>Chelicerata</taxon>
        <taxon>Arachnida</taxon>
        <taxon>Araneae</taxon>
        <taxon>Araneomorphae</taxon>
        <taxon>Entelegynae</taxon>
        <taxon>Araneoidea</taxon>
        <taxon>Nephilidae</taxon>
        <taxon>Trichonephila</taxon>
        <taxon>Trichonephila inaurata</taxon>
    </lineage>
</organism>
<protein>
    <submittedName>
        <fullName evidence="1">Uncharacterized protein</fullName>
    </submittedName>
</protein>
<keyword evidence="3" id="KW-1185">Reference proteome</keyword>
<evidence type="ECO:0000313" key="1">
    <source>
        <dbReference type="EMBL" id="GFS43180.1"/>
    </source>
</evidence>
<reference evidence="1" key="1">
    <citation type="submission" date="2020-08" db="EMBL/GenBank/DDBJ databases">
        <title>Multicomponent nature underlies the extraordinary mechanical properties of spider dragline silk.</title>
        <authorList>
            <person name="Kono N."/>
            <person name="Nakamura H."/>
            <person name="Mori M."/>
            <person name="Yoshida Y."/>
            <person name="Ohtoshi R."/>
            <person name="Malay A.D."/>
            <person name="Moran D.A.P."/>
            <person name="Tomita M."/>
            <person name="Numata K."/>
            <person name="Arakawa K."/>
        </authorList>
    </citation>
    <scope>NUCLEOTIDE SEQUENCE</scope>
</reference>